<name>G8YBG1_PICSO</name>
<dbReference type="EMBL" id="FO082050">
    <property type="protein sequence ID" value="CCE82292.1"/>
    <property type="molecule type" value="Genomic_DNA"/>
</dbReference>
<dbReference type="Proteomes" id="UP000005222">
    <property type="component" value="Chromosome J"/>
</dbReference>
<sequence>MPLLALSVGFRAAPHDGGEDSTTSTTGVMEEMANEGNIHGGAMCGKWVGETVDASPQTAGSSPAPRRSSRIDGRCGRCGRSCRSDRISVVGTYLQSSFSSAPDPVTHHDVALVWWCHS</sequence>
<accession>G8YBG1</accession>
<protein>
    <submittedName>
        <fullName evidence="2">Piso0_002012 protein</fullName>
    </submittedName>
</protein>
<organism evidence="2 3">
    <name type="scientific">Pichia sorbitophila (strain ATCC MYA-4447 / BCRC 22081 / CBS 7064 / NBRC 10061 / NRRL Y-12695)</name>
    <name type="common">Hybrid yeast</name>
    <dbReference type="NCBI Taxonomy" id="559304"/>
    <lineage>
        <taxon>Eukaryota</taxon>
        <taxon>Fungi</taxon>
        <taxon>Dikarya</taxon>
        <taxon>Ascomycota</taxon>
        <taxon>Saccharomycotina</taxon>
        <taxon>Pichiomycetes</taxon>
        <taxon>Debaryomycetaceae</taxon>
        <taxon>Millerozyma</taxon>
    </lineage>
</organism>
<proteinExistence type="predicted"/>
<feature type="region of interest" description="Disordered" evidence="1">
    <location>
        <begin position="50"/>
        <end position="72"/>
    </location>
</feature>
<evidence type="ECO:0000256" key="1">
    <source>
        <dbReference type="SAM" id="MobiDB-lite"/>
    </source>
</evidence>
<dbReference type="AlphaFoldDB" id="G8YBG1"/>
<keyword evidence="3" id="KW-1185">Reference proteome</keyword>
<dbReference type="HOGENOM" id="CLU_2074018_0_0_1"/>
<dbReference type="InParanoid" id="G8YBG1"/>
<gene>
    <name evidence="2" type="primary">Piso0_002012</name>
    <name evidence="2" type="ORF">GNLVRS01_PISO0J02737g</name>
</gene>
<reference evidence="2 3" key="1">
    <citation type="journal article" date="2012" name="G3 (Bethesda)">
        <title>Pichia sorbitophila, an interspecies yeast hybrid reveals early steps of genome resolution following polyploidization.</title>
        <authorList>
            <person name="Leh Louis V."/>
            <person name="Despons L."/>
            <person name="Friedrich A."/>
            <person name="Martin T."/>
            <person name="Durrens P."/>
            <person name="Casaregola S."/>
            <person name="Neuveglise C."/>
            <person name="Fairhead C."/>
            <person name="Marck C."/>
            <person name="Cruz J.A."/>
            <person name="Straub M.L."/>
            <person name="Kugler V."/>
            <person name="Sacerdot C."/>
            <person name="Uzunov Z."/>
            <person name="Thierry A."/>
            <person name="Weiss S."/>
            <person name="Bleykasten C."/>
            <person name="De Montigny J."/>
            <person name="Jacques N."/>
            <person name="Jung P."/>
            <person name="Lemaire M."/>
            <person name="Mallet S."/>
            <person name="Morel G."/>
            <person name="Richard G.F."/>
            <person name="Sarkar A."/>
            <person name="Savel G."/>
            <person name="Schacherer J."/>
            <person name="Seret M.L."/>
            <person name="Talla E."/>
            <person name="Samson G."/>
            <person name="Jubin C."/>
            <person name="Poulain J."/>
            <person name="Vacherie B."/>
            <person name="Barbe V."/>
            <person name="Pelletier E."/>
            <person name="Sherman D.J."/>
            <person name="Westhof E."/>
            <person name="Weissenbach J."/>
            <person name="Baret P.V."/>
            <person name="Wincker P."/>
            <person name="Gaillardin C."/>
            <person name="Dujon B."/>
            <person name="Souciet J.L."/>
        </authorList>
    </citation>
    <scope>NUCLEOTIDE SEQUENCE [LARGE SCALE GENOMIC DNA]</scope>
    <source>
        <strain evidence="3">ATCC MYA-4447 / BCRC 22081 / CBS 7064 / NBRC 10061 / NRRL Y-12695</strain>
    </source>
</reference>
<evidence type="ECO:0000313" key="2">
    <source>
        <dbReference type="EMBL" id="CCE82292.1"/>
    </source>
</evidence>
<evidence type="ECO:0000313" key="3">
    <source>
        <dbReference type="Proteomes" id="UP000005222"/>
    </source>
</evidence>